<name>A0ABU5J366_9BACI</name>
<evidence type="ECO:0000313" key="2">
    <source>
        <dbReference type="EMBL" id="MDZ5473843.1"/>
    </source>
</evidence>
<evidence type="ECO:0000313" key="3">
    <source>
        <dbReference type="Proteomes" id="UP001290455"/>
    </source>
</evidence>
<dbReference type="Proteomes" id="UP001290455">
    <property type="component" value="Unassembled WGS sequence"/>
</dbReference>
<proteinExistence type="predicted"/>
<dbReference type="SUPFAM" id="SSF55729">
    <property type="entry name" value="Acyl-CoA N-acyltransferases (Nat)"/>
    <property type="match status" value="1"/>
</dbReference>
<dbReference type="RefSeq" id="WP_322448136.1">
    <property type="nucleotide sequence ID" value="NZ_JAXOFX010000017.1"/>
</dbReference>
<dbReference type="CDD" id="cd04301">
    <property type="entry name" value="NAT_SF"/>
    <property type="match status" value="1"/>
</dbReference>
<accession>A0ABU5J366</accession>
<comment type="caution">
    <text evidence="2">The sequence shown here is derived from an EMBL/GenBank/DDBJ whole genome shotgun (WGS) entry which is preliminary data.</text>
</comment>
<reference evidence="2 3" key="1">
    <citation type="submission" date="2023-11" db="EMBL/GenBank/DDBJ databases">
        <title>Bacillus jintuensis, isolated from a mudflat on the Beibu Gulf coast.</title>
        <authorList>
            <person name="Li M."/>
        </authorList>
    </citation>
    <scope>NUCLEOTIDE SEQUENCE [LARGE SCALE GENOMIC DNA]</scope>
    <source>
        <strain evidence="2 3">31A1R</strain>
    </source>
</reference>
<dbReference type="InterPro" id="IPR016181">
    <property type="entry name" value="Acyl_CoA_acyltransferase"/>
</dbReference>
<dbReference type="Pfam" id="PF00583">
    <property type="entry name" value="Acetyltransf_1"/>
    <property type="match status" value="1"/>
</dbReference>
<sequence length="259" mass="30163">MNKNEIIDVFTKELRKNIHHAGWRREETDNVVRHVAEHNDKGFILYSKLDETSVHKEIEKELHYFNKMNQEFEWKVYDYDTPRNLVEILKSYQFEIEEPEALMILPISDNKKLLTAPIPDYVVQITEQKGIEDLINLEDKIWNTSHAELGERLLRDLKNHPEDLLIFGCYDNGILVSGAWMYFEKNTSFASLWGGSTFEEYRGRGYYTSLIAVRAQAAIQKGYKYLTVDASPMSKVILERHGFSCVAYSTPCQSPSNKL</sequence>
<protein>
    <submittedName>
        <fullName evidence="2">N-acetyltransferase</fullName>
    </submittedName>
</protein>
<feature type="domain" description="N-acetyltransferase" evidence="1">
    <location>
        <begin position="120"/>
        <end position="259"/>
    </location>
</feature>
<evidence type="ECO:0000259" key="1">
    <source>
        <dbReference type="PROSITE" id="PS51186"/>
    </source>
</evidence>
<gene>
    <name evidence="2" type="ORF">SM124_19165</name>
</gene>
<dbReference type="Gene3D" id="3.40.630.30">
    <property type="match status" value="1"/>
</dbReference>
<organism evidence="2 3">
    <name type="scientific">Robertmurraya mangrovi</name>
    <dbReference type="NCBI Taxonomy" id="3098077"/>
    <lineage>
        <taxon>Bacteria</taxon>
        <taxon>Bacillati</taxon>
        <taxon>Bacillota</taxon>
        <taxon>Bacilli</taxon>
        <taxon>Bacillales</taxon>
        <taxon>Bacillaceae</taxon>
        <taxon>Robertmurraya</taxon>
    </lineage>
</organism>
<dbReference type="PROSITE" id="PS51186">
    <property type="entry name" value="GNAT"/>
    <property type="match status" value="1"/>
</dbReference>
<dbReference type="InterPro" id="IPR000182">
    <property type="entry name" value="GNAT_dom"/>
</dbReference>
<dbReference type="EMBL" id="JAXOFX010000017">
    <property type="protein sequence ID" value="MDZ5473843.1"/>
    <property type="molecule type" value="Genomic_DNA"/>
</dbReference>
<keyword evidence="3" id="KW-1185">Reference proteome</keyword>